<evidence type="ECO:0000313" key="2">
    <source>
        <dbReference type="EnsemblMetazoa" id="PPA38914.1"/>
    </source>
</evidence>
<keyword evidence="3" id="KW-1185">Reference proteome</keyword>
<organism evidence="2 3">
    <name type="scientific">Pristionchus pacificus</name>
    <name type="common">Parasitic nematode worm</name>
    <dbReference type="NCBI Taxonomy" id="54126"/>
    <lineage>
        <taxon>Eukaryota</taxon>
        <taxon>Metazoa</taxon>
        <taxon>Ecdysozoa</taxon>
        <taxon>Nematoda</taxon>
        <taxon>Chromadorea</taxon>
        <taxon>Rhabditida</taxon>
        <taxon>Rhabditina</taxon>
        <taxon>Diplogasteromorpha</taxon>
        <taxon>Diplogasteroidea</taxon>
        <taxon>Neodiplogasteridae</taxon>
        <taxon>Pristionchus</taxon>
    </lineage>
</organism>
<feature type="compositionally biased region" description="Basic and acidic residues" evidence="1">
    <location>
        <begin position="63"/>
        <end position="74"/>
    </location>
</feature>
<reference evidence="3" key="1">
    <citation type="journal article" date="2008" name="Nat. Genet.">
        <title>The Pristionchus pacificus genome provides a unique perspective on nematode lifestyle and parasitism.</title>
        <authorList>
            <person name="Dieterich C."/>
            <person name="Clifton S.W."/>
            <person name="Schuster L.N."/>
            <person name="Chinwalla A."/>
            <person name="Delehaunty K."/>
            <person name="Dinkelacker I."/>
            <person name="Fulton L."/>
            <person name="Fulton R."/>
            <person name="Godfrey J."/>
            <person name="Minx P."/>
            <person name="Mitreva M."/>
            <person name="Roeseler W."/>
            <person name="Tian H."/>
            <person name="Witte H."/>
            <person name="Yang S.P."/>
            <person name="Wilson R.K."/>
            <person name="Sommer R.J."/>
        </authorList>
    </citation>
    <scope>NUCLEOTIDE SEQUENCE [LARGE SCALE GENOMIC DNA]</scope>
    <source>
        <strain evidence="3">PS312</strain>
    </source>
</reference>
<feature type="region of interest" description="Disordered" evidence="1">
    <location>
        <begin position="1"/>
        <end position="77"/>
    </location>
</feature>
<feature type="compositionally biased region" description="Basic and acidic residues" evidence="1">
    <location>
        <begin position="22"/>
        <end position="54"/>
    </location>
</feature>
<protein>
    <submittedName>
        <fullName evidence="2">Uncharacterized protein</fullName>
    </submittedName>
</protein>
<reference evidence="2" key="2">
    <citation type="submission" date="2022-06" db="UniProtKB">
        <authorList>
            <consortium name="EnsemblMetazoa"/>
        </authorList>
    </citation>
    <scope>IDENTIFICATION</scope>
    <source>
        <strain evidence="2">PS312</strain>
    </source>
</reference>
<evidence type="ECO:0000256" key="1">
    <source>
        <dbReference type="SAM" id="MobiDB-lite"/>
    </source>
</evidence>
<dbReference type="EnsemblMetazoa" id="PPA38914.1">
    <property type="protein sequence ID" value="PPA38914.1"/>
    <property type="gene ID" value="WBGene00277283"/>
</dbReference>
<name>A0A2A6BCK7_PRIPA</name>
<accession>A0A8R1URS4</accession>
<feature type="compositionally biased region" description="Polar residues" evidence="1">
    <location>
        <begin position="1"/>
        <end position="12"/>
    </location>
</feature>
<gene>
    <name evidence="2" type="primary">WBGene00277283</name>
</gene>
<proteinExistence type="predicted"/>
<evidence type="ECO:0000313" key="3">
    <source>
        <dbReference type="Proteomes" id="UP000005239"/>
    </source>
</evidence>
<dbReference type="AlphaFoldDB" id="A0A2A6BCK7"/>
<accession>A0A2A6BCK7</accession>
<sequence length="96" mass="11318">MFRSFGSQTPNRLTKGGPRQYDAPRKWGTREIWGDEDERERREAINRLGEERSEGQQINDLRPAGRREDKEGRTDASNNRFCDMICHWYSSCSDHI</sequence>
<dbReference type="Proteomes" id="UP000005239">
    <property type="component" value="Unassembled WGS sequence"/>
</dbReference>